<dbReference type="Gene3D" id="3.30.2320.60">
    <property type="entry name" value="FhaA, phosphopeptide-binding domain (DUF3662)"/>
    <property type="match status" value="1"/>
</dbReference>
<dbReference type="PANTHER" id="PTHR23308">
    <property type="entry name" value="NUCLEAR INHIBITOR OF PROTEIN PHOSPHATASE-1"/>
    <property type="match status" value="1"/>
</dbReference>
<dbReference type="EMBL" id="CAJC01000041">
    <property type="protein sequence ID" value="CCI51977.1"/>
    <property type="molecule type" value="Genomic_DNA"/>
</dbReference>
<organism evidence="4 5">
    <name type="scientific">Nostocoides jenkinsii Ben 74</name>
    <dbReference type="NCBI Taxonomy" id="1193518"/>
    <lineage>
        <taxon>Bacteria</taxon>
        <taxon>Bacillati</taxon>
        <taxon>Actinomycetota</taxon>
        <taxon>Actinomycetes</taxon>
        <taxon>Micrococcales</taxon>
        <taxon>Intrasporangiaceae</taxon>
        <taxon>Nostocoides</taxon>
    </lineage>
</organism>
<dbReference type="AlphaFoldDB" id="A0A077MAZ9"/>
<evidence type="ECO:0000259" key="3">
    <source>
        <dbReference type="PROSITE" id="PS50006"/>
    </source>
</evidence>
<dbReference type="CDD" id="cd00060">
    <property type="entry name" value="FHA"/>
    <property type="match status" value="1"/>
</dbReference>
<dbReference type="Pfam" id="PF00498">
    <property type="entry name" value="FHA"/>
    <property type="match status" value="1"/>
</dbReference>
<dbReference type="Pfam" id="PF12401">
    <property type="entry name" value="FhaA_N"/>
    <property type="match status" value="1"/>
</dbReference>
<accession>A0A077MAZ9</accession>
<dbReference type="Proteomes" id="UP000035720">
    <property type="component" value="Unassembled WGS sequence"/>
</dbReference>
<dbReference type="RefSeq" id="WP_048548219.1">
    <property type="nucleotide sequence ID" value="NZ_HF571038.1"/>
</dbReference>
<protein>
    <recommendedName>
        <fullName evidence="3">FHA domain-containing protein</fullName>
    </recommendedName>
</protein>
<dbReference type="SMART" id="SM00240">
    <property type="entry name" value="FHA"/>
    <property type="match status" value="1"/>
</dbReference>
<dbReference type="InterPro" id="IPR050923">
    <property type="entry name" value="Cell_Proc_Reg/RNA_Proc"/>
</dbReference>
<comment type="caution">
    <text evidence="4">The sequence shown here is derived from an EMBL/GenBank/DDBJ whole genome shotgun (WGS) entry which is preliminary data.</text>
</comment>
<sequence length="331" mass="37443">MGRLQRIEHKLERAINGAFAKAFRAEVQPVEIASAVRRAMDDRAQTLAKGRTLVPSCYTIELSPTDYARLTTYEADLREELLAAADEHAESQRYRPKGPFEVAVRRGEDLETGVFRITPEALNEAESAEDRRPARGAPAEKPATPQVFGRPEAERRRAETESRRGKVYDYERGDYDRGDDDRANDDRAGASRVDPEQSEREQPKERTQAPVIKSTKRTPPPRPASSRPETVKPTDRPWLEINGERYPLIHARTILGRDTGAQIVIDDPNVSRRHSEVRVTTDGPHLVANIRDLGSTNGTWVNDERVTSLHLHARDRIRIGQTEIVFHPGRR</sequence>
<dbReference type="OrthoDB" id="151099at2"/>
<dbReference type="Gene3D" id="2.60.200.20">
    <property type="match status" value="1"/>
</dbReference>
<evidence type="ECO:0000256" key="2">
    <source>
        <dbReference type="SAM" id="MobiDB-lite"/>
    </source>
</evidence>
<dbReference type="InterPro" id="IPR042287">
    <property type="entry name" value="FhaA_N_sf"/>
</dbReference>
<dbReference type="SUPFAM" id="SSF49879">
    <property type="entry name" value="SMAD/FHA domain"/>
    <property type="match status" value="1"/>
</dbReference>
<evidence type="ECO:0000256" key="1">
    <source>
        <dbReference type="ARBA" id="ARBA00022553"/>
    </source>
</evidence>
<feature type="domain" description="FHA" evidence="3">
    <location>
        <begin position="253"/>
        <end position="306"/>
    </location>
</feature>
<name>A0A077MAZ9_9MICO</name>
<dbReference type="InterPro" id="IPR008984">
    <property type="entry name" value="SMAD_FHA_dom_sf"/>
</dbReference>
<proteinExistence type="predicted"/>
<dbReference type="PROSITE" id="PS50006">
    <property type="entry name" value="FHA_DOMAIN"/>
    <property type="match status" value="1"/>
</dbReference>
<dbReference type="STRING" id="1193518.BN13_1350014"/>
<reference evidence="4 5" key="1">
    <citation type="journal article" date="2013" name="ISME J.">
        <title>A metabolic model for members of the genus Tetrasphaera involved in enhanced biological phosphorus removal.</title>
        <authorList>
            <person name="Kristiansen R."/>
            <person name="Nguyen H.T.T."/>
            <person name="Saunders A.M."/>
            <person name="Nielsen J.L."/>
            <person name="Wimmer R."/>
            <person name="Le V.Q."/>
            <person name="McIlroy S.J."/>
            <person name="Petrovski S."/>
            <person name="Seviour R.J."/>
            <person name="Calteau A."/>
            <person name="Nielsen K.L."/>
            <person name="Nielsen P.H."/>
        </authorList>
    </citation>
    <scope>NUCLEOTIDE SEQUENCE [LARGE SCALE GENOMIC DNA]</scope>
    <source>
        <strain evidence="4 5">Ben 74</strain>
    </source>
</reference>
<evidence type="ECO:0000313" key="4">
    <source>
        <dbReference type="EMBL" id="CCI51977.1"/>
    </source>
</evidence>
<gene>
    <name evidence="4" type="ORF">BN13_1350014</name>
</gene>
<keyword evidence="5" id="KW-1185">Reference proteome</keyword>
<feature type="region of interest" description="Disordered" evidence="2">
    <location>
        <begin position="115"/>
        <end position="235"/>
    </location>
</feature>
<evidence type="ECO:0000313" key="5">
    <source>
        <dbReference type="Proteomes" id="UP000035720"/>
    </source>
</evidence>
<feature type="compositionally biased region" description="Basic and acidic residues" evidence="2">
    <location>
        <begin position="151"/>
        <end position="207"/>
    </location>
</feature>
<dbReference type="InterPro" id="IPR000253">
    <property type="entry name" value="FHA_dom"/>
</dbReference>
<keyword evidence="1" id="KW-0597">Phosphoprotein</keyword>
<dbReference type="InterPro" id="IPR022128">
    <property type="entry name" value="FhaA_N"/>
</dbReference>